<protein>
    <recommendedName>
        <fullName evidence="12">ATP synthase subunit c</fullName>
    </recommendedName>
    <alternativeName>
        <fullName evidence="12">ATP synthase F(0) sector subunit c</fullName>
    </alternativeName>
    <alternativeName>
        <fullName evidence="12">F-type ATPase subunit c</fullName>
        <shortName evidence="12">F-ATPase subunit c</shortName>
    </alternativeName>
    <alternativeName>
        <fullName evidence="12">Lipid-binding protein</fullName>
    </alternativeName>
</protein>
<keyword evidence="8 12" id="KW-0406">Ion transport</keyword>
<keyword evidence="12" id="KW-1003">Cell membrane</keyword>
<organism evidence="14 15">
    <name type="scientific">Emcibacter nanhaiensis</name>
    <dbReference type="NCBI Taxonomy" id="1505037"/>
    <lineage>
        <taxon>Bacteria</taxon>
        <taxon>Pseudomonadati</taxon>
        <taxon>Pseudomonadota</taxon>
        <taxon>Alphaproteobacteria</taxon>
        <taxon>Emcibacterales</taxon>
        <taxon>Emcibacteraceae</taxon>
        <taxon>Emcibacter</taxon>
    </lineage>
</organism>
<dbReference type="RefSeq" id="WP_139941967.1">
    <property type="nucleotide sequence ID" value="NZ_JBHSYP010000005.1"/>
</dbReference>
<dbReference type="OrthoDB" id="9811093at2"/>
<keyword evidence="9 12" id="KW-0446">Lipid-binding</keyword>
<keyword evidence="6 12" id="KW-0375">Hydrogen ion transport</keyword>
<evidence type="ECO:0000313" key="14">
    <source>
        <dbReference type="EMBL" id="TPD57652.1"/>
    </source>
</evidence>
<dbReference type="FunFam" id="1.20.20.10:FF:000008">
    <property type="entry name" value="ATPase subunit 9 homolog"/>
    <property type="match status" value="1"/>
</dbReference>
<comment type="function">
    <text evidence="12">Key component of the F(0) channel; it plays a direct role in translocation across the membrane. A homomeric c-ring of between 10-14 subunits forms the central stalk rotor element with the F(1) delta and epsilon subunits.</text>
</comment>
<dbReference type="PRINTS" id="PR00124">
    <property type="entry name" value="ATPASEC"/>
</dbReference>
<keyword evidence="3 12" id="KW-0813">Transport</keyword>
<reference evidence="15" key="1">
    <citation type="submission" date="2019-06" db="EMBL/GenBank/DDBJ databases">
        <title>The complete genome of Emcibacter congregatus ZYLT.</title>
        <authorList>
            <person name="Zhao Z."/>
        </authorList>
    </citation>
    <scope>NUCLEOTIDE SEQUENCE [LARGE SCALE GENOMIC DNA]</scope>
    <source>
        <strain evidence="15">MCCC 1A06723</strain>
    </source>
</reference>
<keyword evidence="15" id="KW-1185">Reference proteome</keyword>
<evidence type="ECO:0000256" key="8">
    <source>
        <dbReference type="ARBA" id="ARBA00023065"/>
    </source>
</evidence>
<comment type="similarity">
    <text evidence="2 12">Belongs to the ATPase C chain family.</text>
</comment>
<dbReference type="InterPro" id="IPR035921">
    <property type="entry name" value="F/V-ATP_Csub_sf"/>
</dbReference>
<dbReference type="GO" id="GO:0033177">
    <property type="term" value="C:proton-transporting two-sector ATPase complex, proton-transporting domain"/>
    <property type="evidence" value="ECO:0007669"/>
    <property type="project" value="InterPro"/>
</dbReference>
<feature type="domain" description="V-ATPase proteolipid subunit C-like" evidence="13">
    <location>
        <begin position="9"/>
        <end position="71"/>
    </location>
</feature>
<dbReference type="InterPro" id="IPR000454">
    <property type="entry name" value="ATP_synth_F0_csu"/>
</dbReference>
<dbReference type="HAMAP" id="MF_01396">
    <property type="entry name" value="ATP_synth_c_bact"/>
    <property type="match status" value="1"/>
</dbReference>
<comment type="subcellular location">
    <subcellularLocation>
        <location evidence="12">Cell membrane</location>
        <topology evidence="12">Multi-pass membrane protein</topology>
    </subcellularLocation>
    <subcellularLocation>
        <location evidence="1">Membrane</location>
        <topology evidence="1">Multi-pass membrane protein</topology>
    </subcellularLocation>
</comment>
<evidence type="ECO:0000256" key="6">
    <source>
        <dbReference type="ARBA" id="ARBA00022781"/>
    </source>
</evidence>
<evidence type="ECO:0000256" key="1">
    <source>
        <dbReference type="ARBA" id="ARBA00004141"/>
    </source>
</evidence>
<dbReference type="EMBL" id="VFIY01000018">
    <property type="protein sequence ID" value="TPD57652.1"/>
    <property type="molecule type" value="Genomic_DNA"/>
</dbReference>
<dbReference type="NCBIfam" id="NF005733">
    <property type="entry name" value="PRK07558.1"/>
    <property type="match status" value="1"/>
</dbReference>
<evidence type="ECO:0000256" key="9">
    <source>
        <dbReference type="ARBA" id="ARBA00023121"/>
    </source>
</evidence>
<comment type="caution">
    <text evidence="14">The sequence shown here is derived from an EMBL/GenBank/DDBJ whole genome shotgun (WGS) entry which is preliminary data.</text>
</comment>
<feature type="site" description="Reversibly protonated during proton transport" evidence="12">
    <location>
        <position position="58"/>
    </location>
</feature>
<evidence type="ECO:0000256" key="7">
    <source>
        <dbReference type="ARBA" id="ARBA00022989"/>
    </source>
</evidence>
<evidence type="ECO:0000259" key="13">
    <source>
        <dbReference type="Pfam" id="PF00137"/>
    </source>
</evidence>
<dbReference type="GO" id="GO:0046933">
    <property type="term" value="F:proton-transporting ATP synthase activity, rotational mechanism"/>
    <property type="evidence" value="ECO:0007669"/>
    <property type="project" value="UniProtKB-UniRule"/>
</dbReference>
<keyword evidence="7 12" id="KW-1133">Transmembrane helix</keyword>
<evidence type="ECO:0000256" key="11">
    <source>
        <dbReference type="ARBA" id="ARBA00023310"/>
    </source>
</evidence>
<dbReference type="Gene3D" id="1.20.20.10">
    <property type="entry name" value="F1F0 ATP synthase subunit C"/>
    <property type="match status" value="1"/>
</dbReference>
<dbReference type="Pfam" id="PF00137">
    <property type="entry name" value="ATP-synt_C"/>
    <property type="match status" value="1"/>
</dbReference>
<dbReference type="InterPro" id="IPR002379">
    <property type="entry name" value="ATPase_proteolipid_c-like_dom"/>
</dbReference>
<evidence type="ECO:0000256" key="3">
    <source>
        <dbReference type="ARBA" id="ARBA00022448"/>
    </source>
</evidence>
<evidence type="ECO:0000256" key="12">
    <source>
        <dbReference type="HAMAP-Rule" id="MF_01396"/>
    </source>
</evidence>
<sequence length="74" mass="7302">MEVEAAKMIGAGLACSALIGAGIGIGVIFGNYVSAAIRNPSAAGPVFGQAMLGFALAEATGLFGLVIAFIILFV</sequence>
<proteinExistence type="inferred from homology"/>
<keyword evidence="11 12" id="KW-0066">ATP synthesis</keyword>
<keyword evidence="10 12" id="KW-0472">Membrane</keyword>
<name>A0A501PCA3_9PROT</name>
<keyword evidence="5 12" id="KW-0812">Transmembrane</keyword>
<dbReference type="PANTHER" id="PTHR10031:SF0">
    <property type="entry name" value="ATPASE PROTEIN 9"/>
    <property type="match status" value="1"/>
</dbReference>
<dbReference type="Proteomes" id="UP000319148">
    <property type="component" value="Unassembled WGS sequence"/>
</dbReference>
<dbReference type="GO" id="GO:0005886">
    <property type="term" value="C:plasma membrane"/>
    <property type="evidence" value="ECO:0007669"/>
    <property type="project" value="UniProtKB-SubCell"/>
</dbReference>
<dbReference type="GO" id="GO:0045259">
    <property type="term" value="C:proton-transporting ATP synthase complex"/>
    <property type="evidence" value="ECO:0007669"/>
    <property type="project" value="UniProtKB-KW"/>
</dbReference>
<evidence type="ECO:0000256" key="5">
    <source>
        <dbReference type="ARBA" id="ARBA00022692"/>
    </source>
</evidence>
<dbReference type="PANTHER" id="PTHR10031">
    <property type="entry name" value="ATP SYNTHASE LIPID-BINDING PROTEIN, MITOCHONDRIAL"/>
    <property type="match status" value="1"/>
</dbReference>
<dbReference type="GO" id="GO:0008289">
    <property type="term" value="F:lipid binding"/>
    <property type="evidence" value="ECO:0007669"/>
    <property type="project" value="UniProtKB-KW"/>
</dbReference>
<dbReference type="AlphaFoldDB" id="A0A501PCA3"/>
<feature type="transmembrane region" description="Helical" evidence="12">
    <location>
        <begin position="12"/>
        <end position="32"/>
    </location>
</feature>
<evidence type="ECO:0000256" key="10">
    <source>
        <dbReference type="ARBA" id="ARBA00023136"/>
    </source>
</evidence>
<keyword evidence="4 12" id="KW-0138">CF(0)</keyword>
<dbReference type="InterPro" id="IPR038662">
    <property type="entry name" value="ATP_synth_F0_csu_sf"/>
</dbReference>
<gene>
    <name evidence="12" type="primary">atpE</name>
    <name evidence="14" type="ORF">FIV46_16220</name>
</gene>
<feature type="transmembrane region" description="Helical" evidence="12">
    <location>
        <begin position="52"/>
        <end position="73"/>
    </location>
</feature>
<evidence type="ECO:0000313" key="15">
    <source>
        <dbReference type="Proteomes" id="UP000319148"/>
    </source>
</evidence>
<comment type="function">
    <text evidence="12">F(1)F(0) ATP synthase produces ATP from ADP in the presence of a proton or sodium gradient. F-type ATPases consist of two structural domains, F(1) containing the extramembraneous catalytic core and F(0) containing the membrane proton channel, linked together by a central stalk and a peripheral stalk. During catalysis, ATP synthesis in the catalytic domain of F(1) is coupled via a rotary mechanism of the central stalk subunits to proton translocation.</text>
</comment>
<evidence type="ECO:0000256" key="2">
    <source>
        <dbReference type="ARBA" id="ARBA00006704"/>
    </source>
</evidence>
<accession>A0A501PCA3</accession>
<dbReference type="SUPFAM" id="SSF81333">
    <property type="entry name" value="F1F0 ATP synthase subunit C"/>
    <property type="match status" value="1"/>
</dbReference>
<evidence type="ECO:0000256" key="4">
    <source>
        <dbReference type="ARBA" id="ARBA00022547"/>
    </source>
</evidence>